<gene>
    <name evidence="2" type="primary">AlNc14C72G4919</name>
    <name evidence="2" type="ORF">ALNC14_056340</name>
</gene>
<proteinExistence type="predicted"/>
<keyword evidence="1" id="KW-0812">Transmembrane</keyword>
<reference evidence="2" key="1">
    <citation type="journal article" date="2011" name="PLoS Biol.">
        <title>Gene gain and loss during evolution of obligate parasitism in the white rust pathogen of Arabidopsis thaliana.</title>
        <authorList>
            <person name="Kemen E."/>
            <person name="Gardiner A."/>
            <person name="Schultz-Larsen T."/>
            <person name="Kemen A.C."/>
            <person name="Balmuth A.L."/>
            <person name="Robert-Seilaniantz A."/>
            <person name="Bailey K."/>
            <person name="Holub E."/>
            <person name="Studholme D.J."/>
            <person name="Maclean D."/>
            <person name="Jones J.D."/>
        </authorList>
    </citation>
    <scope>NUCLEOTIDE SEQUENCE</scope>
</reference>
<sequence>MSNQCRDASRQVLFLCGGGSSRRISVQFLITTKLVHKDKLRGRYETKHDELAKIYALLEDDMGEYHRLNTSRGGGEGLDKRNNSVLTAVIGRNCVLAIVGRVKMCNCVLFPSCRPSSTIRCKTIVVFFYVICTTVVLCTSCVQLCLKHPMDRRSDLLWCGYHAGSRISQQDREEAESQARDQCATRNA</sequence>
<dbReference type="HOGENOM" id="CLU_126274_0_0_1"/>
<feature type="transmembrane region" description="Helical" evidence="1">
    <location>
        <begin position="124"/>
        <end position="146"/>
    </location>
</feature>
<keyword evidence="1" id="KW-1133">Transmembrane helix</keyword>
<dbReference type="EMBL" id="FR824117">
    <property type="protein sequence ID" value="CCA19491.1"/>
    <property type="molecule type" value="Genomic_DNA"/>
</dbReference>
<reference evidence="2" key="2">
    <citation type="submission" date="2011-02" db="EMBL/GenBank/DDBJ databases">
        <authorList>
            <person name="MacLean D."/>
        </authorList>
    </citation>
    <scope>NUCLEOTIDE SEQUENCE</scope>
</reference>
<name>F0WE62_9STRA</name>
<protein>
    <submittedName>
        <fullName evidence="2">AlNc14C72G4919 protein</fullName>
    </submittedName>
</protein>
<keyword evidence="1" id="KW-0472">Membrane</keyword>
<organism evidence="2">
    <name type="scientific">Albugo laibachii Nc14</name>
    <dbReference type="NCBI Taxonomy" id="890382"/>
    <lineage>
        <taxon>Eukaryota</taxon>
        <taxon>Sar</taxon>
        <taxon>Stramenopiles</taxon>
        <taxon>Oomycota</taxon>
        <taxon>Peronosporomycetes</taxon>
        <taxon>Albuginales</taxon>
        <taxon>Albuginaceae</taxon>
        <taxon>Albugo</taxon>
    </lineage>
</organism>
<evidence type="ECO:0000256" key="1">
    <source>
        <dbReference type="SAM" id="Phobius"/>
    </source>
</evidence>
<evidence type="ECO:0000313" key="2">
    <source>
        <dbReference type="EMBL" id="CCA19491.1"/>
    </source>
</evidence>
<accession>F0WE62</accession>
<dbReference type="AlphaFoldDB" id="F0WE62"/>